<evidence type="ECO:0008006" key="3">
    <source>
        <dbReference type="Google" id="ProtNLM"/>
    </source>
</evidence>
<dbReference type="RefSeq" id="WP_095022760.1">
    <property type="nucleotide sequence ID" value="NZ_JAAQXW010000005.1"/>
</dbReference>
<dbReference type="InterPro" id="IPR025935">
    <property type="entry name" value="AbiH"/>
</dbReference>
<gene>
    <name evidence="1" type="ORF">CJF38_06245</name>
</gene>
<dbReference type="Proteomes" id="UP000216897">
    <property type="component" value="Unassembled WGS sequence"/>
</dbReference>
<dbReference type="Pfam" id="PF14253">
    <property type="entry name" value="AbiH"/>
    <property type="match status" value="1"/>
</dbReference>
<accession>A0ABX4GPF2</accession>
<keyword evidence="2" id="KW-1185">Reference proteome</keyword>
<proteinExistence type="predicted"/>
<comment type="caution">
    <text evidence="1">The sequence shown here is derived from an EMBL/GenBank/DDBJ whole genome shotgun (WGS) entry which is preliminary data.</text>
</comment>
<name>A0ABX4GPF2_9PSED</name>
<organism evidence="1 2">
    <name type="scientific">Pseudomonas lundensis</name>
    <dbReference type="NCBI Taxonomy" id="86185"/>
    <lineage>
        <taxon>Bacteria</taxon>
        <taxon>Pseudomonadati</taxon>
        <taxon>Pseudomonadota</taxon>
        <taxon>Gammaproteobacteria</taxon>
        <taxon>Pseudomonadales</taxon>
        <taxon>Pseudomonadaceae</taxon>
        <taxon>Pseudomonas</taxon>
    </lineage>
</organism>
<evidence type="ECO:0000313" key="2">
    <source>
        <dbReference type="Proteomes" id="UP000216897"/>
    </source>
</evidence>
<protein>
    <recommendedName>
        <fullName evidence="3">Bacteriophage abortive infection AbiH</fullName>
    </recommendedName>
</protein>
<sequence length="309" mass="34712">MLTKTLYIIGNGFDLNHGLPTGYGHFKAHVRDHDREVYDWVEEYLPAGESWADLEMAFAELDTDHIVSSLEHFMGSYSDDDWSDSGHHDFQYEVDRVAGGLGGALQKLFAEWVNTIQIPDAQNALNRLTGLDINATFLTFNYTSTLTRVYQVPTENILHIHGESTDADSELVLGHGWGPAERTSLFDAVNHEGSDHRLIEAMQSLDDYFSITFKPSNDIIERNTDFFAGLAEVDQVVVLGHSLSPVDAPYLSAVVQALEHWQVSWTVATLPNDDLGEKTVLLNAVGVHPERIRYKLWSEFHDVSPNKQL</sequence>
<reference evidence="1 2" key="1">
    <citation type="submission" date="2017-08" db="EMBL/GenBank/DDBJ databases">
        <title>Genomic and metabolic characterisation of spoilage-associated Pseudomonas species.</title>
        <authorList>
            <person name="Stanborough T."/>
            <person name="Fegan N."/>
            <person name="Powell S.M."/>
            <person name="Singh T."/>
            <person name="Tamplin M.L."/>
            <person name="Chandry P.S."/>
        </authorList>
    </citation>
    <scope>NUCLEOTIDE SEQUENCE [LARGE SCALE GENOMIC DNA]</scope>
    <source>
        <strain evidence="1 2">L1814</strain>
    </source>
</reference>
<dbReference type="EMBL" id="NQKG01000004">
    <property type="protein sequence ID" value="OZY56029.1"/>
    <property type="molecule type" value="Genomic_DNA"/>
</dbReference>
<evidence type="ECO:0000313" key="1">
    <source>
        <dbReference type="EMBL" id="OZY56029.1"/>
    </source>
</evidence>